<proteinExistence type="predicted"/>
<sequence length="241" mass="27111">MLVQDRWFSLIIQPCIQKIYGRGSQEYVSHSAQEYKSRAAGEKETRLVDHIKLQQLQDEIKQCIQEDGVENLDIFGSFFFIMDIQGIKLTNKDREHLSPNCDDVLTILQDVMPALDINYMAQPENGECVIDLGISATPEGEEPIVGLWNLTHVDASFAKSGTNTAMLFNLGSLADYGGVSAEFPMDCASVTHMCYRMAYNLIFEIIRGNLKFPENSDTYVANGTFHSRINGIIKLYEHAKS</sequence>
<gene>
    <name evidence="1" type="ORF">M422DRAFT_268514</name>
</gene>
<name>A0A0C9UMK4_SPHS4</name>
<evidence type="ECO:0000313" key="1">
    <source>
        <dbReference type="EMBL" id="KIJ30052.1"/>
    </source>
</evidence>
<dbReference type="Proteomes" id="UP000054279">
    <property type="component" value="Unassembled WGS sequence"/>
</dbReference>
<dbReference type="OrthoDB" id="3243290at2759"/>
<keyword evidence="2" id="KW-1185">Reference proteome</keyword>
<accession>A0A0C9UMK4</accession>
<dbReference type="EMBL" id="KN837270">
    <property type="protein sequence ID" value="KIJ30052.1"/>
    <property type="molecule type" value="Genomic_DNA"/>
</dbReference>
<organism evidence="1 2">
    <name type="scientific">Sphaerobolus stellatus (strain SS14)</name>
    <dbReference type="NCBI Taxonomy" id="990650"/>
    <lineage>
        <taxon>Eukaryota</taxon>
        <taxon>Fungi</taxon>
        <taxon>Dikarya</taxon>
        <taxon>Basidiomycota</taxon>
        <taxon>Agaricomycotina</taxon>
        <taxon>Agaricomycetes</taxon>
        <taxon>Phallomycetidae</taxon>
        <taxon>Geastrales</taxon>
        <taxon>Sphaerobolaceae</taxon>
        <taxon>Sphaerobolus</taxon>
    </lineage>
</organism>
<reference evidence="1 2" key="1">
    <citation type="submission" date="2014-06" db="EMBL/GenBank/DDBJ databases">
        <title>Evolutionary Origins and Diversification of the Mycorrhizal Mutualists.</title>
        <authorList>
            <consortium name="DOE Joint Genome Institute"/>
            <consortium name="Mycorrhizal Genomics Consortium"/>
            <person name="Kohler A."/>
            <person name="Kuo A."/>
            <person name="Nagy L.G."/>
            <person name="Floudas D."/>
            <person name="Copeland A."/>
            <person name="Barry K.W."/>
            <person name="Cichocki N."/>
            <person name="Veneault-Fourrey C."/>
            <person name="LaButti K."/>
            <person name="Lindquist E.A."/>
            <person name="Lipzen A."/>
            <person name="Lundell T."/>
            <person name="Morin E."/>
            <person name="Murat C."/>
            <person name="Riley R."/>
            <person name="Ohm R."/>
            <person name="Sun H."/>
            <person name="Tunlid A."/>
            <person name="Henrissat B."/>
            <person name="Grigoriev I.V."/>
            <person name="Hibbett D.S."/>
            <person name="Martin F."/>
        </authorList>
    </citation>
    <scope>NUCLEOTIDE SEQUENCE [LARGE SCALE GENOMIC DNA]</scope>
    <source>
        <strain evidence="1 2">SS14</strain>
    </source>
</reference>
<dbReference type="AlphaFoldDB" id="A0A0C9UMK4"/>
<protein>
    <submittedName>
        <fullName evidence="1">Unplaced genomic scaffold SPHSTscaffold_195, whole genome shotgun sequence</fullName>
    </submittedName>
</protein>
<evidence type="ECO:0000313" key="2">
    <source>
        <dbReference type="Proteomes" id="UP000054279"/>
    </source>
</evidence>
<dbReference type="HOGENOM" id="CLU_957020_0_0_1"/>